<feature type="binding site" evidence="6">
    <location>
        <position position="44"/>
    </location>
    <ligand>
        <name>ATP</name>
        <dbReference type="ChEBI" id="CHEBI:30616"/>
    </ligand>
</feature>
<evidence type="ECO:0000313" key="14">
    <source>
        <dbReference type="Proteomes" id="UP000199021"/>
    </source>
</evidence>
<dbReference type="InterPro" id="IPR036830">
    <property type="entry name" value="PP_kinase_middle_dom_sf"/>
</dbReference>
<evidence type="ECO:0000259" key="12">
    <source>
        <dbReference type="Pfam" id="PF17941"/>
    </source>
</evidence>
<dbReference type="InParanoid" id="A0A1H9KWU5"/>
<evidence type="ECO:0000256" key="2">
    <source>
        <dbReference type="ARBA" id="ARBA00022679"/>
    </source>
</evidence>
<dbReference type="Gene3D" id="3.30.870.10">
    <property type="entry name" value="Endonuclease Chain A"/>
    <property type="match status" value="2"/>
</dbReference>
<comment type="PTM">
    <text evidence="6 7">An intermediate of this reaction is the autophosphorylated ppk in which a phosphate is covalently linked to a histidine residue through a N-P bond.</text>
</comment>
<proteinExistence type="inferred from homology"/>
<dbReference type="Pfam" id="PF02503">
    <property type="entry name" value="PP_kinase"/>
    <property type="match status" value="1"/>
</dbReference>
<dbReference type="Pfam" id="PF13089">
    <property type="entry name" value="PP_kinase_N"/>
    <property type="match status" value="1"/>
</dbReference>
<dbReference type="SUPFAM" id="SSF56024">
    <property type="entry name" value="Phospholipase D/nuclease"/>
    <property type="match status" value="2"/>
</dbReference>
<comment type="catalytic activity">
    <reaction evidence="6 7">
        <text>[phosphate](n) + ATP = [phosphate](n+1) + ADP</text>
        <dbReference type="Rhea" id="RHEA:19573"/>
        <dbReference type="Rhea" id="RHEA-COMP:9859"/>
        <dbReference type="Rhea" id="RHEA-COMP:14280"/>
        <dbReference type="ChEBI" id="CHEBI:16838"/>
        <dbReference type="ChEBI" id="CHEBI:30616"/>
        <dbReference type="ChEBI" id="CHEBI:456216"/>
        <dbReference type="EC" id="2.7.4.1"/>
    </reaction>
</comment>
<dbReference type="InterPro" id="IPR036832">
    <property type="entry name" value="PPK_N_dom_sf"/>
</dbReference>
<dbReference type="InterPro" id="IPR025198">
    <property type="entry name" value="PPK_N_dom"/>
</dbReference>
<evidence type="ECO:0000256" key="1">
    <source>
        <dbReference type="ARBA" id="ARBA00022553"/>
    </source>
</evidence>
<dbReference type="SUPFAM" id="SSF140356">
    <property type="entry name" value="PPK N-terminal domain-like"/>
    <property type="match status" value="1"/>
</dbReference>
<dbReference type="Gene3D" id="1.20.58.310">
    <property type="entry name" value="Polyphosphate kinase N-terminal domain"/>
    <property type="match status" value="1"/>
</dbReference>
<dbReference type="NCBIfam" id="TIGR03705">
    <property type="entry name" value="poly_P_kin"/>
    <property type="match status" value="1"/>
</dbReference>
<evidence type="ECO:0000256" key="8">
    <source>
        <dbReference type="SAM" id="Coils"/>
    </source>
</evidence>
<feature type="binding site" evidence="6">
    <location>
        <position position="560"/>
    </location>
    <ligand>
        <name>ATP</name>
        <dbReference type="ChEBI" id="CHEBI:30616"/>
    </ligand>
</feature>
<dbReference type="InterPro" id="IPR003414">
    <property type="entry name" value="PP_kinase"/>
</dbReference>
<evidence type="ECO:0000256" key="6">
    <source>
        <dbReference type="HAMAP-Rule" id="MF_00347"/>
    </source>
</evidence>
<dbReference type="Pfam" id="PF13090">
    <property type="entry name" value="PP_kinase_C"/>
    <property type="match status" value="1"/>
</dbReference>
<keyword evidence="5 6" id="KW-0067">ATP-binding</keyword>
<feature type="binding site" evidence="6">
    <location>
        <position position="588"/>
    </location>
    <ligand>
        <name>ATP</name>
        <dbReference type="ChEBI" id="CHEBI:30616"/>
    </ligand>
</feature>
<dbReference type="Gene3D" id="3.30.1840.10">
    <property type="entry name" value="Polyphosphate kinase middle domain"/>
    <property type="match status" value="1"/>
</dbReference>
<dbReference type="InterPro" id="IPR024953">
    <property type="entry name" value="PP_kinase_middle"/>
</dbReference>
<keyword evidence="6" id="KW-0460">Magnesium</keyword>
<dbReference type="GO" id="GO:0008976">
    <property type="term" value="F:polyphosphate kinase activity"/>
    <property type="evidence" value="ECO:0007669"/>
    <property type="project" value="UniProtKB-UniRule"/>
</dbReference>
<gene>
    <name evidence="6" type="primary">ppk</name>
    <name evidence="13" type="ORF">SAMN05444359_12218</name>
</gene>
<feature type="domain" description="Polyphosphate kinase N-terminal" evidence="10">
    <location>
        <begin position="8"/>
        <end position="111"/>
    </location>
</feature>
<dbReference type="SUPFAM" id="SSF143724">
    <property type="entry name" value="PHP14-like"/>
    <property type="match status" value="1"/>
</dbReference>
<dbReference type="RefSeq" id="WP_090171129.1">
    <property type="nucleotide sequence ID" value="NZ_FOFB01000022.1"/>
</dbReference>
<keyword evidence="14" id="KW-1185">Reference proteome</keyword>
<dbReference type="EC" id="2.7.4.1" evidence="6 7"/>
<evidence type="ECO:0000313" key="13">
    <source>
        <dbReference type="EMBL" id="SER03415.1"/>
    </source>
</evidence>
<dbReference type="Proteomes" id="UP000199021">
    <property type="component" value="Unassembled WGS sequence"/>
</dbReference>
<dbReference type="GO" id="GO:0009358">
    <property type="term" value="C:polyphosphate kinase complex"/>
    <property type="evidence" value="ECO:0007669"/>
    <property type="project" value="InterPro"/>
</dbReference>
<keyword evidence="1 6" id="KW-0597">Phosphoprotein</keyword>
<dbReference type="HAMAP" id="MF_00347">
    <property type="entry name" value="Polyphosphate_kinase"/>
    <property type="match status" value="1"/>
</dbReference>
<keyword evidence="8" id="KW-0175">Coiled coil</keyword>
<feature type="binding site" evidence="6">
    <location>
        <position position="400"/>
    </location>
    <ligand>
        <name>Mg(2+)</name>
        <dbReference type="ChEBI" id="CHEBI:18420"/>
    </ligand>
</feature>
<evidence type="ECO:0000259" key="10">
    <source>
        <dbReference type="Pfam" id="PF13089"/>
    </source>
</evidence>
<dbReference type="GO" id="GO:0046872">
    <property type="term" value="F:metal ion binding"/>
    <property type="evidence" value="ECO:0007669"/>
    <property type="project" value="UniProtKB-KW"/>
</dbReference>
<keyword evidence="2 6" id="KW-0808">Transferase</keyword>
<dbReference type="AlphaFoldDB" id="A0A1H9KWU5"/>
<evidence type="ECO:0000259" key="11">
    <source>
        <dbReference type="Pfam" id="PF13090"/>
    </source>
</evidence>
<dbReference type="PIRSF" id="PIRSF015589">
    <property type="entry name" value="PP_kinase"/>
    <property type="match status" value="1"/>
</dbReference>
<comment type="similarity">
    <text evidence="6 7">Belongs to the polyphosphate kinase 1 (PPK1) family.</text>
</comment>
<feature type="domain" description="Polyphosphate kinase C-terminal" evidence="11">
    <location>
        <begin position="499"/>
        <end position="670"/>
    </location>
</feature>
<name>A0A1H9KWU5_9BACT</name>
<evidence type="ECO:0000256" key="5">
    <source>
        <dbReference type="ARBA" id="ARBA00022840"/>
    </source>
</evidence>
<evidence type="ECO:0000256" key="4">
    <source>
        <dbReference type="ARBA" id="ARBA00022777"/>
    </source>
</evidence>
<dbReference type="NCBIfam" id="NF003917">
    <property type="entry name" value="PRK05443.1-1"/>
    <property type="match status" value="1"/>
</dbReference>
<feature type="active site" description="Phosphohistidine intermediate" evidence="6">
    <location>
        <position position="430"/>
    </location>
</feature>
<comment type="cofactor">
    <cofactor evidence="6">
        <name>Mg(2+)</name>
        <dbReference type="ChEBI" id="CHEBI:18420"/>
    </cofactor>
</comment>
<feature type="domain" description="Polyphosphate kinase middle" evidence="9">
    <location>
        <begin position="121"/>
        <end position="300"/>
    </location>
</feature>
<accession>A0A1H9KWU5</accession>
<protein>
    <recommendedName>
        <fullName evidence="6 7">Polyphosphate kinase</fullName>
        <ecNumber evidence="6 7">2.7.4.1</ecNumber>
    </recommendedName>
    <alternativeName>
        <fullName evidence="6">ATP-polyphosphate phosphotransferase</fullName>
    </alternativeName>
    <alternativeName>
        <fullName evidence="6">Polyphosphoric acid kinase</fullName>
    </alternativeName>
</protein>
<keyword evidence="3 6" id="KW-0547">Nucleotide-binding</keyword>
<dbReference type="OrthoDB" id="9761456at2"/>
<dbReference type="GO" id="GO:0005524">
    <property type="term" value="F:ATP binding"/>
    <property type="evidence" value="ECO:0007669"/>
    <property type="project" value="UniProtKB-KW"/>
</dbReference>
<keyword evidence="6" id="KW-0479">Metal-binding</keyword>
<dbReference type="InterPro" id="IPR041108">
    <property type="entry name" value="PP_kinase_C_1"/>
</dbReference>
<dbReference type="CDD" id="cd09167">
    <property type="entry name" value="PLDc_EcPPK1_C2_like"/>
    <property type="match status" value="1"/>
</dbReference>
<reference evidence="14" key="1">
    <citation type="submission" date="2016-10" db="EMBL/GenBank/DDBJ databases">
        <authorList>
            <person name="Varghese N."/>
            <person name="Submissions S."/>
        </authorList>
    </citation>
    <scope>NUCLEOTIDE SEQUENCE [LARGE SCALE GENOMIC DNA]</scope>
    <source>
        <strain evidence="14">DSM 24740</strain>
    </source>
</reference>
<dbReference type="EMBL" id="FOFB01000022">
    <property type="protein sequence ID" value="SER03415.1"/>
    <property type="molecule type" value="Genomic_DNA"/>
</dbReference>
<comment type="function">
    <text evidence="6 7">Catalyzes the reversible transfer of the terminal phosphate of ATP to form a long-chain polyphosphate (polyP).</text>
</comment>
<evidence type="ECO:0000259" key="9">
    <source>
        <dbReference type="Pfam" id="PF02503"/>
    </source>
</evidence>
<dbReference type="PANTHER" id="PTHR30218">
    <property type="entry name" value="POLYPHOSPHATE KINASE"/>
    <property type="match status" value="1"/>
</dbReference>
<dbReference type="GO" id="GO:0006799">
    <property type="term" value="P:polyphosphate biosynthetic process"/>
    <property type="evidence" value="ECO:0007669"/>
    <property type="project" value="UniProtKB-UniRule"/>
</dbReference>
<feature type="binding site" evidence="6">
    <location>
        <position position="463"/>
    </location>
    <ligand>
        <name>ATP</name>
        <dbReference type="ChEBI" id="CHEBI:30616"/>
    </ligand>
</feature>
<organism evidence="13 14">
    <name type="scientific">Neolewinella agarilytica</name>
    <dbReference type="NCBI Taxonomy" id="478744"/>
    <lineage>
        <taxon>Bacteria</taxon>
        <taxon>Pseudomonadati</taxon>
        <taxon>Bacteroidota</taxon>
        <taxon>Saprospiria</taxon>
        <taxon>Saprospirales</taxon>
        <taxon>Lewinellaceae</taxon>
        <taxon>Neolewinella</taxon>
    </lineage>
</organism>
<feature type="binding site" evidence="6">
    <location>
        <position position="370"/>
    </location>
    <ligand>
        <name>Mg(2+)</name>
        <dbReference type="ChEBI" id="CHEBI:18420"/>
    </ligand>
</feature>
<sequence length="699" mass="81964">MNDKPTILRDISWLSFNHRVLQEAKDETLPLFERIKFLAIYSSNLDEFFRVRMANHRNLLRVGKKTKKELDISPKQTVRTIQRIVNRQQEEFGRIFEKKIIPELARHGIFLKRRLDLNEIEREYVESYFKENMLPYVQPVLLVKDMVRPFLNNAQLYLAIQMKGKANKKTYYAIVKIPSDHLPRFIELPSLDGTYNLIMLDDIVRHSVSWMFPGYDIEDTYSIKLTRDAELYIDDEFSGDLLTKIKNSLKRRHVGPASRFVYDRTMTDELKQYLEESFELDRFDILAEGRYHNNFDFFKFPTFGMTKLLNPVQEPLPYPQLEAADDFWAAIREEDHLLHFPYQDYESVVRFFEEAAKDPHVTHIKIVQYRVAKRSRIMKALMAAVKAGKQVNAFIEVKARFDEEANLNWGERLEQAGVQVNYSFPGVKVHSKLALVRRVEDGEERIYNYLSTGNFHEDTAKIYSDFGLFTADERLTNEVSRVFSFLESVQEPEEPFEHLMVGQFNLRRGLEDLIKYETREAKAGRPAAMTLKMNSLQDESMIDLLFKASQAGVKINLIIRGICCLIPGYKGVSENIHGISIVDRYLEHARVFHFHHRGEDLIYFSSADFMTRNLSHRIETTFPIYSPDLKAKVLNFLDIQLNDNTKARLLSDQQTNAYFRGGSNISRRSQEETYHTIKRELVQYELEQAEKEAEEAEKK</sequence>
<evidence type="ECO:0000256" key="3">
    <source>
        <dbReference type="ARBA" id="ARBA00022741"/>
    </source>
</evidence>
<evidence type="ECO:0000256" key="7">
    <source>
        <dbReference type="RuleBase" id="RU003800"/>
    </source>
</evidence>
<feature type="domain" description="Polyphosphate kinase C-terminal" evidence="12">
    <location>
        <begin position="327"/>
        <end position="491"/>
    </location>
</feature>
<dbReference type="PANTHER" id="PTHR30218:SF0">
    <property type="entry name" value="POLYPHOSPHATE KINASE"/>
    <property type="match status" value="1"/>
</dbReference>
<dbReference type="InterPro" id="IPR025200">
    <property type="entry name" value="PPK_C_dom2"/>
</dbReference>
<keyword evidence="4 6" id="KW-0418">Kinase</keyword>
<feature type="coiled-coil region" evidence="8">
    <location>
        <begin position="667"/>
        <end position="699"/>
    </location>
</feature>
<dbReference type="Pfam" id="PF17941">
    <property type="entry name" value="PP_kinase_C_1"/>
    <property type="match status" value="1"/>
</dbReference>
<dbReference type="STRING" id="478744.SAMN05444359_12218"/>